<reference evidence="1 2" key="1">
    <citation type="submission" date="2017-06" db="EMBL/GenBank/DDBJ databases">
        <authorList>
            <consortium name="Pathogen Informatics"/>
        </authorList>
    </citation>
    <scope>NUCLEOTIDE SEQUENCE [LARGE SCALE GENOMIC DNA]</scope>
    <source>
        <strain evidence="1 2">NCTC12149</strain>
    </source>
</reference>
<dbReference type="AlphaFoldDB" id="A0AAJ4XDG3"/>
<gene>
    <name evidence="1" type="ORF">SAMEA4412673_02395</name>
</gene>
<sequence>MLLVGDYEGDSPLSNMLPNQSQFLLSELPNRIRVTARTLELILVYPPIHRILVHSPFLVYPPIPNILVHPSRNGIHITPENVPYLISHISYLLSII</sequence>
<organism evidence="1 2">
    <name type="scientific">Sphingobacterium mizutaii</name>
    <dbReference type="NCBI Taxonomy" id="1010"/>
    <lineage>
        <taxon>Bacteria</taxon>
        <taxon>Pseudomonadati</taxon>
        <taxon>Bacteroidota</taxon>
        <taxon>Sphingobacteriia</taxon>
        <taxon>Sphingobacteriales</taxon>
        <taxon>Sphingobacteriaceae</taxon>
        <taxon>Sphingobacterium</taxon>
    </lineage>
</organism>
<accession>A0AAJ4XDG3</accession>
<evidence type="ECO:0000313" key="2">
    <source>
        <dbReference type="Proteomes" id="UP000215355"/>
    </source>
</evidence>
<dbReference type="KEGG" id="smiz:4412673_02395"/>
<protein>
    <submittedName>
        <fullName evidence="1">Uncharacterized protein</fullName>
    </submittedName>
</protein>
<dbReference type="Proteomes" id="UP000215355">
    <property type="component" value="Chromosome 1"/>
</dbReference>
<name>A0AAJ4XDG3_9SPHI</name>
<dbReference type="EMBL" id="LT906468">
    <property type="protein sequence ID" value="SNV51446.1"/>
    <property type="molecule type" value="Genomic_DNA"/>
</dbReference>
<evidence type="ECO:0000313" key="1">
    <source>
        <dbReference type="EMBL" id="SNV51446.1"/>
    </source>
</evidence>
<proteinExistence type="predicted"/>